<reference evidence="2 3" key="1">
    <citation type="journal article" date="2016" name="Nat. Commun.">
        <title>Thousands of microbial genomes shed light on interconnected biogeochemical processes in an aquifer system.</title>
        <authorList>
            <person name="Anantharaman K."/>
            <person name="Brown C.T."/>
            <person name="Hug L.A."/>
            <person name="Sharon I."/>
            <person name="Castelle C.J."/>
            <person name="Probst A.J."/>
            <person name="Thomas B.C."/>
            <person name="Singh A."/>
            <person name="Wilkins M.J."/>
            <person name="Karaoz U."/>
            <person name="Brodie E.L."/>
            <person name="Williams K.H."/>
            <person name="Hubbard S.S."/>
            <person name="Banfield J.F."/>
        </authorList>
    </citation>
    <scope>NUCLEOTIDE SEQUENCE [LARGE SCALE GENOMIC DNA]</scope>
</reference>
<feature type="transmembrane region" description="Helical" evidence="1">
    <location>
        <begin position="137"/>
        <end position="155"/>
    </location>
</feature>
<organism evidence="2 3">
    <name type="scientific">Candidatus Kaiserbacteria bacterium RIFCSPHIGHO2_01_FULL_56_24</name>
    <dbReference type="NCBI Taxonomy" id="1798487"/>
    <lineage>
        <taxon>Bacteria</taxon>
        <taxon>Candidatus Kaiseribacteriota</taxon>
    </lineage>
</organism>
<keyword evidence="1" id="KW-0472">Membrane</keyword>
<sequence>MKKYTWLTPYAGMVGIIFSAVSLYLWSSSVDLSAMHPITSNVLTLIYGVIFIVYWYGLAMVGKRYADKLLIGAAAFFCLSVALPNLMLVLYYTLPSFPPWLWSTWDALGYFLELGTGIALILAGIALMRLKKQFGDIAFWYGTCSMLTGALLLAGNFGFSYITLFSMTLDVFLYVLGSMILFRETHRR</sequence>
<feature type="transmembrane region" description="Helical" evidence="1">
    <location>
        <begin position="107"/>
        <end position="130"/>
    </location>
</feature>
<dbReference type="AlphaFoldDB" id="A0A1F6DC08"/>
<keyword evidence="1" id="KW-1133">Transmembrane helix</keyword>
<proteinExistence type="predicted"/>
<dbReference type="EMBL" id="MFLA01000032">
    <property type="protein sequence ID" value="OGG58552.1"/>
    <property type="molecule type" value="Genomic_DNA"/>
</dbReference>
<feature type="transmembrane region" description="Helical" evidence="1">
    <location>
        <begin position="69"/>
        <end position="92"/>
    </location>
</feature>
<gene>
    <name evidence="2" type="ORF">A2765_02390</name>
</gene>
<evidence type="ECO:0000256" key="1">
    <source>
        <dbReference type="SAM" id="Phobius"/>
    </source>
</evidence>
<feature type="transmembrane region" description="Helical" evidence="1">
    <location>
        <begin position="7"/>
        <end position="26"/>
    </location>
</feature>
<feature type="transmembrane region" description="Helical" evidence="1">
    <location>
        <begin position="161"/>
        <end position="182"/>
    </location>
</feature>
<feature type="transmembrane region" description="Helical" evidence="1">
    <location>
        <begin position="38"/>
        <end position="57"/>
    </location>
</feature>
<accession>A0A1F6DC08</accession>
<evidence type="ECO:0000313" key="2">
    <source>
        <dbReference type="EMBL" id="OGG58552.1"/>
    </source>
</evidence>
<protein>
    <submittedName>
        <fullName evidence="2">Uncharacterized protein</fullName>
    </submittedName>
</protein>
<comment type="caution">
    <text evidence="2">The sequence shown here is derived from an EMBL/GenBank/DDBJ whole genome shotgun (WGS) entry which is preliminary data.</text>
</comment>
<evidence type="ECO:0000313" key="3">
    <source>
        <dbReference type="Proteomes" id="UP000176377"/>
    </source>
</evidence>
<keyword evidence="1" id="KW-0812">Transmembrane</keyword>
<dbReference type="Proteomes" id="UP000176377">
    <property type="component" value="Unassembled WGS sequence"/>
</dbReference>
<name>A0A1F6DC08_9BACT</name>